<protein>
    <submittedName>
        <fullName evidence="2">Uncharacterized protein</fullName>
    </submittedName>
</protein>
<comment type="caution">
    <text evidence="2">The sequence shown here is derived from an EMBL/GenBank/DDBJ whole genome shotgun (WGS) entry which is preliminary data.</text>
</comment>
<feature type="compositionally biased region" description="Basic and acidic residues" evidence="1">
    <location>
        <begin position="14"/>
        <end position="23"/>
    </location>
</feature>
<dbReference type="AlphaFoldDB" id="A0A699TWW4"/>
<name>A0A699TWW4_TANCI</name>
<dbReference type="EMBL" id="BKCJ011286202">
    <property type="protein sequence ID" value="GFD15405.1"/>
    <property type="molecule type" value="Genomic_DNA"/>
</dbReference>
<accession>A0A699TWW4</accession>
<evidence type="ECO:0000313" key="2">
    <source>
        <dbReference type="EMBL" id="GFD15405.1"/>
    </source>
</evidence>
<feature type="non-terminal residue" evidence="2">
    <location>
        <position position="1"/>
    </location>
</feature>
<organism evidence="2">
    <name type="scientific">Tanacetum cinerariifolium</name>
    <name type="common">Dalmatian daisy</name>
    <name type="synonym">Chrysanthemum cinerariifolium</name>
    <dbReference type="NCBI Taxonomy" id="118510"/>
    <lineage>
        <taxon>Eukaryota</taxon>
        <taxon>Viridiplantae</taxon>
        <taxon>Streptophyta</taxon>
        <taxon>Embryophyta</taxon>
        <taxon>Tracheophyta</taxon>
        <taxon>Spermatophyta</taxon>
        <taxon>Magnoliopsida</taxon>
        <taxon>eudicotyledons</taxon>
        <taxon>Gunneridae</taxon>
        <taxon>Pentapetalae</taxon>
        <taxon>asterids</taxon>
        <taxon>campanulids</taxon>
        <taxon>Asterales</taxon>
        <taxon>Asteraceae</taxon>
        <taxon>Asteroideae</taxon>
        <taxon>Anthemideae</taxon>
        <taxon>Anthemidinae</taxon>
        <taxon>Tanacetum</taxon>
    </lineage>
</organism>
<sequence length="79" mass="8248">CAGRARQLPQPGAEGRHRQDHHAAAGRAPSAGGPHAAAAHRLAHRPHQLLPGLRGAHPFHPFISQIRALHAVVAAPGLI</sequence>
<feature type="region of interest" description="Disordered" evidence="1">
    <location>
        <begin position="1"/>
        <end position="43"/>
    </location>
</feature>
<feature type="compositionally biased region" description="Low complexity" evidence="1">
    <location>
        <begin position="25"/>
        <end position="40"/>
    </location>
</feature>
<proteinExistence type="predicted"/>
<evidence type="ECO:0000256" key="1">
    <source>
        <dbReference type="SAM" id="MobiDB-lite"/>
    </source>
</evidence>
<reference evidence="2" key="1">
    <citation type="journal article" date="2019" name="Sci. Rep.">
        <title>Draft genome of Tanacetum cinerariifolium, the natural source of mosquito coil.</title>
        <authorList>
            <person name="Yamashiro T."/>
            <person name="Shiraishi A."/>
            <person name="Satake H."/>
            <person name="Nakayama K."/>
        </authorList>
    </citation>
    <scope>NUCLEOTIDE SEQUENCE</scope>
</reference>
<gene>
    <name evidence="2" type="ORF">Tci_887374</name>
</gene>